<comment type="caution">
    <text evidence="2">The sequence shown here is derived from an EMBL/GenBank/DDBJ whole genome shotgun (WGS) entry which is preliminary data.</text>
</comment>
<gene>
    <name evidence="2" type="ORF">EFBL_3303</name>
</gene>
<protein>
    <recommendedName>
        <fullName evidence="1">DUF6385 domain-containing protein</fullName>
    </recommendedName>
</protein>
<dbReference type="EMBL" id="BDUF01000106">
    <property type="protein sequence ID" value="GAX91613.1"/>
    <property type="molecule type" value="Genomic_DNA"/>
</dbReference>
<dbReference type="InterPro" id="IPR045965">
    <property type="entry name" value="DUF6385"/>
</dbReference>
<proteinExistence type="predicted"/>
<reference evidence="3" key="1">
    <citation type="submission" date="2017-07" db="EMBL/GenBank/DDBJ databases">
        <title>Draft genome sequence of Effusibacillus lacus strain skLN1.</title>
        <authorList>
            <person name="Watanabe M."/>
            <person name="Kojima H."/>
            <person name="Fukui M."/>
        </authorList>
    </citation>
    <scope>NUCLEOTIDE SEQUENCE [LARGE SCALE GENOMIC DNA]</scope>
    <source>
        <strain evidence="3">skLN1</strain>
    </source>
</reference>
<dbReference type="Pfam" id="PF19912">
    <property type="entry name" value="DUF6385"/>
    <property type="match status" value="1"/>
</dbReference>
<accession>A0A292YS63</accession>
<feature type="domain" description="DUF6385" evidence="1">
    <location>
        <begin position="119"/>
        <end position="201"/>
    </location>
</feature>
<evidence type="ECO:0000313" key="3">
    <source>
        <dbReference type="Proteomes" id="UP000217785"/>
    </source>
</evidence>
<sequence>MTNIALDGTLTSVLGATLTAGTLTNLLNGTITSVLGTTITAGTLTNLLNGTITSVLGTTITAGTLTNLLNGTITSVLGTTITAGTLSSVTSISQKSFQEQETLNILTADTFTALSAVTTSVFGTYSFFIYNKGPGTNKVDARVEISANGTNWFANVDTVTGIAVGSVDVLVPSKFLKYTRLAYRSSAAGAATTIDVFFNGQGT</sequence>
<dbReference type="AlphaFoldDB" id="A0A292YS63"/>
<dbReference type="Proteomes" id="UP000217785">
    <property type="component" value="Unassembled WGS sequence"/>
</dbReference>
<evidence type="ECO:0000313" key="2">
    <source>
        <dbReference type="EMBL" id="GAX91613.1"/>
    </source>
</evidence>
<keyword evidence="3" id="KW-1185">Reference proteome</keyword>
<organism evidence="2 3">
    <name type="scientific">Effusibacillus lacus</name>
    <dbReference type="NCBI Taxonomy" id="1348429"/>
    <lineage>
        <taxon>Bacteria</taxon>
        <taxon>Bacillati</taxon>
        <taxon>Bacillota</taxon>
        <taxon>Bacilli</taxon>
        <taxon>Bacillales</taxon>
        <taxon>Alicyclobacillaceae</taxon>
        <taxon>Effusibacillus</taxon>
    </lineage>
</organism>
<name>A0A292YS63_9BACL</name>
<evidence type="ECO:0000259" key="1">
    <source>
        <dbReference type="Pfam" id="PF19912"/>
    </source>
</evidence>